<keyword evidence="2" id="KW-0732">Signal</keyword>
<keyword evidence="4" id="KW-1185">Reference proteome</keyword>
<comment type="caution">
    <text evidence="3">The sequence shown here is derived from an EMBL/GenBank/DDBJ whole genome shotgun (WGS) entry which is preliminary data.</text>
</comment>
<dbReference type="Proteomes" id="UP000448292">
    <property type="component" value="Unassembled WGS sequence"/>
</dbReference>
<sequence>MRTIITSTFVLAVLLLPAGSSLAQNATPEAPRRDRYMGTFPDSGSMVIESGPGQDTVIQSRPAPKEENRTREYPLIIVPEVRVGPPRPKP</sequence>
<organism evidence="3 4">
    <name type="scientific">Oceanidesulfovibrio indonesiensis</name>
    <dbReference type="NCBI Taxonomy" id="54767"/>
    <lineage>
        <taxon>Bacteria</taxon>
        <taxon>Pseudomonadati</taxon>
        <taxon>Thermodesulfobacteriota</taxon>
        <taxon>Desulfovibrionia</taxon>
        <taxon>Desulfovibrionales</taxon>
        <taxon>Desulfovibrionaceae</taxon>
        <taxon>Oceanidesulfovibrio</taxon>
    </lineage>
</organism>
<dbReference type="OrthoDB" id="9942679at2"/>
<evidence type="ECO:0000256" key="1">
    <source>
        <dbReference type="SAM" id="MobiDB-lite"/>
    </source>
</evidence>
<dbReference type="EMBL" id="QMIE01000002">
    <property type="protein sequence ID" value="TVM19442.1"/>
    <property type="molecule type" value="Genomic_DNA"/>
</dbReference>
<reference evidence="3 4" key="1">
    <citation type="submission" date="2018-06" db="EMBL/GenBank/DDBJ databases">
        <title>Complete genome of Desulfovibrio indonesiensis P37SLT.</title>
        <authorList>
            <person name="Crispim J.S."/>
            <person name="Vidigal P.M.P."/>
            <person name="Silva L.C.F."/>
            <person name="Laguardia C.N."/>
            <person name="Araujo L.C."/>
            <person name="Dias R.S."/>
            <person name="Sousa M.P."/>
            <person name="Paula S.O."/>
            <person name="Silva C."/>
        </authorList>
    </citation>
    <scope>NUCLEOTIDE SEQUENCE [LARGE SCALE GENOMIC DNA]</scope>
    <source>
        <strain evidence="3 4">P37SLT</strain>
    </source>
</reference>
<feature type="compositionally biased region" description="Basic and acidic residues" evidence="1">
    <location>
        <begin position="63"/>
        <end position="72"/>
    </location>
</feature>
<evidence type="ECO:0008006" key="5">
    <source>
        <dbReference type="Google" id="ProtNLM"/>
    </source>
</evidence>
<feature type="chain" id="PRO_5029639335" description="Secreted protein" evidence="2">
    <location>
        <begin position="24"/>
        <end position="90"/>
    </location>
</feature>
<accession>A0A7M3MIC6</accession>
<feature type="region of interest" description="Disordered" evidence="1">
    <location>
        <begin position="24"/>
        <end position="73"/>
    </location>
</feature>
<evidence type="ECO:0000256" key="2">
    <source>
        <dbReference type="SAM" id="SignalP"/>
    </source>
</evidence>
<name>A0A7M3MIC6_9BACT</name>
<feature type="signal peptide" evidence="2">
    <location>
        <begin position="1"/>
        <end position="23"/>
    </location>
</feature>
<dbReference type="RefSeq" id="WP_144301798.1">
    <property type="nucleotide sequence ID" value="NZ_QMIE01000002.1"/>
</dbReference>
<evidence type="ECO:0000313" key="4">
    <source>
        <dbReference type="Proteomes" id="UP000448292"/>
    </source>
</evidence>
<protein>
    <recommendedName>
        <fullName evidence="5">Secreted protein</fullName>
    </recommendedName>
</protein>
<gene>
    <name evidence="3" type="ORF">DPQ33_03530</name>
</gene>
<dbReference type="AlphaFoldDB" id="A0A7M3MIC6"/>
<evidence type="ECO:0000313" key="3">
    <source>
        <dbReference type="EMBL" id="TVM19442.1"/>
    </source>
</evidence>
<proteinExistence type="predicted"/>